<evidence type="ECO:0000313" key="3">
    <source>
        <dbReference type="Proteomes" id="UP001055460"/>
    </source>
</evidence>
<dbReference type="Proteomes" id="UP001055460">
    <property type="component" value="Chromosome"/>
</dbReference>
<name>A0A9Q8Y6T0_ENSAD</name>
<organism evidence="2 3">
    <name type="scientific">Ensifer adhaerens</name>
    <name type="common">Sinorhizobium morelense</name>
    <dbReference type="NCBI Taxonomy" id="106592"/>
    <lineage>
        <taxon>Bacteria</taxon>
        <taxon>Pseudomonadati</taxon>
        <taxon>Pseudomonadota</taxon>
        <taxon>Alphaproteobacteria</taxon>
        <taxon>Hyphomicrobiales</taxon>
        <taxon>Rhizobiaceae</taxon>
        <taxon>Sinorhizobium/Ensifer group</taxon>
        <taxon>Ensifer</taxon>
    </lineage>
</organism>
<reference evidence="2" key="1">
    <citation type="submission" date="2022-06" db="EMBL/GenBank/DDBJ databases">
        <title>Physiological and biochemical characterization and genomic elucidation of a strain of the genus Ensifer adhaerens M8 that combines arsenic oxidation and chromium reduction.</title>
        <authorList>
            <person name="Li X."/>
            <person name="Yu c."/>
        </authorList>
    </citation>
    <scope>NUCLEOTIDE SEQUENCE</scope>
    <source>
        <strain evidence="2">M8</strain>
    </source>
</reference>
<proteinExistence type="predicted"/>
<accession>A0A9Q8Y6T0</accession>
<evidence type="ECO:0000313" key="2">
    <source>
        <dbReference type="EMBL" id="USJ22184.1"/>
    </source>
</evidence>
<feature type="region of interest" description="Disordered" evidence="1">
    <location>
        <begin position="1"/>
        <end position="31"/>
    </location>
</feature>
<dbReference type="AlphaFoldDB" id="A0A9Q8Y6T0"/>
<sequence length="112" mass="12469">MMHPDGCSIGFRSSSTASFKSTSQDETGAEMTCDTYERTERKAFLSFEPVARLTAALFGGLVAPKPMLDVNALSDHIKRDMGFMDVHSPHRDDEEAMANARRLFSINELPRI</sequence>
<dbReference type="RefSeq" id="WP_156411756.1">
    <property type="nucleotide sequence ID" value="NZ_CP084486.1"/>
</dbReference>
<protein>
    <submittedName>
        <fullName evidence="2">Uncharacterized protein</fullName>
    </submittedName>
</protein>
<dbReference type="EMBL" id="CP098807">
    <property type="protein sequence ID" value="USJ22184.1"/>
    <property type="molecule type" value="Genomic_DNA"/>
</dbReference>
<evidence type="ECO:0000256" key="1">
    <source>
        <dbReference type="SAM" id="MobiDB-lite"/>
    </source>
</evidence>
<gene>
    <name evidence="2" type="ORF">NE863_12775</name>
</gene>
<feature type="compositionally biased region" description="Low complexity" evidence="1">
    <location>
        <begin position="13"/>
        <end position="22"/>
    </location>
</feature>